<gene>
    <name evidence="1" type="ORF">H5410_015038</name>
</gene>
<reference evidence="1 2" key="1">
    <citation type="submission" date="2020-09" db="EMBL/GenBank/DDBJ databases">
        <title>De no assembly of potato wild relative species, Solanum commersonii.</title>
        <authorList>
            <person name="Cho K."/>
        </authorList>
    </citation>
    <scope>NUCLEOTIDE SEQUENCE [LARGE SCALE GENOMIC DNA]</scope>
    <source>
        <strain evidence="1">LZ3.2</strain>
        <tissue evidence="1">Leaf</tissue>
    </source>
</reference>
<organism evidence="1 2">
    <name type="scientific">Solanum commersonii</name>
    <name type="common">Commerson's wild potato</name>
    <name type="synonym">Commerson's nightshade</name>
    <dbReference type="NCBI Taxonomy" id="4109"/>
    <lineage>
        <taxon>Eukaryota</taxon>
        <taxon>Viridiplantae</taxon>
        <taxon>Streptophyta</taxon>
        <taxon>Embryophyta</taxon>
        <taxon>Tracheophyta</taxon>
        <taxon>Spermatophyta</taxon>
        <taxon>Magnoliopsida</taxon>
        <taxon>eudicotyledons</taxon>
        <taxon>Gunneridae</taxon>
        <taxon>Pentapetalae</taxon>
        <taxon>asterids</taxon>
        <taxon>lamiids</taxon>
        <taxon>Solanales</taxon>
        <taxon>Solanaceae</taxon>
        <taxon>Solanoideae</taxon>
        <taxon>Solaneae</taxon>
        <taxon>Solanum</taxon>
    </lineage>
</organism>
<dbReference type="Proteomes" id="UP000824120">
    <property type="component" value="Chromosome 3"/>
</dbReference>
<keyword evidence="2" id="KW-1185">Reference proteome</keyword>
<comment type="caution">
    <text evidence="1">The sequence shown here is derived from an EMBL/GenBank/DDBJ whole genome shotgun (WGS) entry which is preliminary data.</text>
</comment>
<protein>
    <submittedName>
        <fullName evidence="1">Uncharacterized protein</fullName>
    </submittedName>
</protein>
<sequence>PYKKSSCLPASNFFLTHKGGTAHNTKELAFVNLASSVAKQSAIWFCSLKLCCTGGFPSCRSSSLQSYSRVEDWWKNIGKGRGTYIWCALILKRLMTKFRGMSYETLEDKCTPMVYIRAIKDMYDGAKTRMMDKLTLIYLGGGSMVYAIFENTRQTLKSKGFKLSRIETEYYECKFNLLGMMQTWKISRGVFYDKKMPPKLRVKFYRVIMRMLKWMCQHYMSDKIRDEVIREKVDVASMANKMR</sequence>
<evidence type="ECO:0000313" key="1">
    <source>
        <dbReference type="EMBL" id="KAG5615214.1"/>
    </source>
</evidence>
<accession>A0A9J5ZSL1</accession>
<dbReference type="EMBL" id="JACXVP010000003">
    <property type="protein sequence ID" value="KAG5615214.1"/>
    <property type="molecule type" value="Genomic_DNA"/>
</dbReference>
<proteinExistence type="predicted"/>
<evidence type="ECO:0000313" key="2">
    <source>
        <dbReference type="Proteomes" id="UP000824120"/>
    </source>
</evidence>
<name>A0A9J5ZSL1_SOLCO</name>
<feature type="non-terminal residue" evidence="1">
    <location>
        <position position="243"/>
    </location>
</feature>
<dbReference type="AlphaFoldDB" id="A0A9J5ZSL1"/>